<dbReference type="AlphaFoldDB" id="A0A089P077"/>
<reference evidence="1 2" key="1">
    <citation type="journal article" date="2014" name="PLoS ONE">
        <title>Genome Information of Methylobacterium oryzae, a Plant-Probiotic Methylotroph in the Phyllosphere.</title>
        <authorList>
            <person name="Kwak M.J."/>
            <person name="Jeong H."/>
            <person name="Madhaiyan M."/>
            <person name="Lee Y."/>
            <person name="Sa T.M."/>
            <person name="Oh T.K."/>
            <person name="Kim J.F."/>
        </authorList>
    </citation>
    <scope>NUCLEOTIDE SEQUENCE [LARGE SCALE GENOMIC DNA]</scope>
    <source>
        <strain evidence="1 2">CBMB20</strain>
    </source>
</reference>
<sequence length="41" mass="4731">MDNKKDGPNRDILRRRFELYADAATDLKLRHREGLSAADSD</sequence>
<evidence type="ECO:0000313" key="2">
    <source>
        <dbReference type="Proteomes" id="UP000029492"/>
    </source>
</evidence>
<dbReference type="Proteomes" id="UP000029492">
    <property type="component" value="Chromosome"/>
</dbReference>
<gene>
    <name evidence="1" type="ORF">MOC_3668</name>
</gene>
<keyword evidence="2" id="KW-1185">Reference proteome</keyword>
<dbReference type="HOGENOM" id="CLU_3272691_0_0_5"/>
<organism evidence="1 2">
    <name type="scientific">Methylobacterium oryzae CBMB20</name>
    <dbReference type="NCBI Taxonomy" id="693986"/>
    <lineage>
        <taxon>Bacteria</taxon>
        <taxon>Pseudomonadati</taxon>
        <taxon>Pseudomonadota</taxon>
        <taxon>Alphaproteobacteria</taxon>
        <taxon>Hyphomicrobiales</taxon>
        <taxon>Methylobacteriaceae</taxon>
        <taxon>Methylobacterium</taxon>
    </lineage>
</organism>
<evidence type="ECO:0000313" key="1">
    <source>
        <dbReference type="EMBL" id="AIQ91423.1"/>
    </source>
</evidence>
<dbReference type="EMBL" id="CP003811">
    <property type="protein sequence ID" value="AIQ91423.1"/>
    <property type="molecule type" value="Genomic_DNA"/>
</dbReference>
<name>A0A089P077_9HYPH</name>
<proteinExistence type="predicted"/>
<accession>A0A089P077</accession>
<protein>
    <submittedName>
        <fullName evidence="1">Protein of unassigned function</fullName>
    </submittedName>
</protein>
<dbReference type="KEGG" id="mor:MOC_3668"/>